<feature type="domain" description="HIG1" evidence="7">
    <location>
        <begin position="94"/>
        <end position="185"/>
    </location>
</feature>
<feature type="region of interest" description="Disordered" evidence="5">
    <location>
        <begin position="178"/>
        <end position="218"/>
    </location>
</feature>
<dbReference type="PROSITE" id="PS51503">
    <property type="entry name" value="HIG1"/>
    <property type="match status" value="1"/>
</dbReference>
<evidence type="ECO:0000256" key="4">
    <source>
        <dbReference type="ARBA" id="ARBA00023136"/>
    </source>
</evidence>
<comment type="subcellular location">
    <subcellularLocation>
        <location evidence="1">Mitochondrion</location>
    </subcellularLocation>
</comment>
<organism evidence="8 9">
    <name type="scientific">Circinella minor</name>
    <dbReference type="NCBI Taxonomy" id="1195481"/>
    <lineage>
        <taxon>Eukaryota</taxon>
        <taxon>Fungi</taxon>
        <taxon>Fungi incertae sedis</taxon>
        <taxon>Mucoromycota</taxon>
        <taxon>Mucoromycotina</taxon>
        <taxon>Mucoromycetes</taxon>
        <taxon>Mucorales</taxon>
        <taxon>Lichtheimiaceae</taxon>
        <taxon>Circinella</taxon>
    </lineage>
</organism>
<evidence type="ECO:0000256" key="5">
    <source>
        <dbReference type="SAM" id="MobiDB-lite"/>
    </source>
</evidence>
<dbReference type="GO" id="GO:0005739">
    <property type="term" value="C:mitochondrion"/>
    <property type="evidence" value="ECO:0007669"/>
    <property type="project" value="UniProtKB-SubCell"/>
</dbReference>
<dbReference type="InterPro" id="IPR005050">
    <property type="entry name" value="Enod93"/>
</dbReference>
<evidence type="ECO:0000256" key="6">
    <source>
        <dbReference type="SAM" id="Phobius"/>
    </source>
</evidence>
<dbReference type="Pfam" id="PF03386">
    <property type="entry name" value="ENOD93"/>
    <property type="match status" value="1"/>
</dbReference>
<evidence type="ECO:0000313" key="9">
    <source>
        <dbReference type="Proteomes" id="UP000646827"/>
    </source>
</evidence>
<feature type="transmembrane region" description="Helical" evidence="6">
    <location>
        <begin position="157"/>
        <end position="176"/>
    </location>
</feature>
<evidence type="ECO:0000256" key="2">
    <source>
        <dbReference type="ARBA" id="ARBA00022692"/>
    </source>
</evidence>
<evidence type="ECO:0000259" key="7">
    <source>
        <dbReference type="PROSITE" id="PS51503"/>
    </source>
</evidence>
<accession>A0A8H7S7J4</accession>
<feature type="transmembrane region" description="Helical" evidence="6">
    <location>
        <begin position="20"/>
        <end position="44"/>
    </location>
</feature>
<evidence type="ECO:0000313" key="8">
    <source>
        <dbReference type="EMBL" id="KAG2223006.1"/>
    </source>
</evidence>
<feature type="non-terminal residue" evidence="8">
    <location>
        <position position="1"/>
    </location>
</feature>
<dbReference type="InterPro" id="IPR007667">
    <property type="entry name" value="Hypoxia_induced_domain"/>
</dbReference>
<dbReference type="Pfam" id="PF04588">
    <property type="entry name" value="HIG_1_N"/>
    <property type="match status" value="1"/>
</dbReference>
<keyword evidence="9" id="KW-1185">Reference proteome</keyword>
<feature type="transmembrane region" description="Helical" evidence="6">
    <location>
        <begin position="122"/>
        <end position="142"/>
    </location>
</feature>
<dbReference type="InterPro" id="IPR040153">
    <property type="entry name" value="Rcf2"/>
</dbReference>
<protein>
    <recommendedName>
        <fullName evidence="7">HIG1 domain-containing protein</fullName>
    </recommendedName>
</protein>
<proteinExistence type="predicted"/>
<gene>
    <name evidence="8" type="ORF">INT45_012305</name>
</gene>
<dbReference type="GO" id="GO:0033617">
    <property type="term" value="P:mitochondrial respiratory chain complex IV assembly"/>
    <property type="evidence" value="ECO:0007669"/>
    <property type="project" value="TreeGrafter"/>
</dbReference>
<dbReference type="OrthoDB" id="1915122at2759"/>
<keyword evidence="2 6" id="KW-0812">Transmembrane</keyword>
<dbReference type="AlphaFoldDB" id="A0A8H7S7J4"/>
<evidence type="ECO:0000256" key="1">
    <source>
        <dbReference type="ARBA" id="ARBA00004173"/>
    </source>
</evidence>
<dbReference type="EMBL" id="JAEPRB010000070">
    <property type="protein sequence ID" value="KAG2223006.1"/>
    <property type="molecule type" value="Genomic_DNA"/>
</dbReference>
<keyword evidence="3 6" id="KW-1133">Transmembrane helix</keyword>
<reference evidence="8 9" key="1">
    <citation type="submission" date="2020-12" db="EMBL/GenBank/DDBJ databases">
        <title>Metabolic potential, ecology and presence of endohyphal bacteria is reflected in genomic diversity of Mucoromycotina.</title>
        <authorList>
            <person name="Muszewska A."/>
            <person name="Okrasinska A."/>
            <person name="Steczkiewicz K."/>
            <person name="Drgas O."/>
            <person name="Orlowska M."/>
            <person name="Perlinska-Lenart U."/>
            <person name="Aleksandrzak-Piekarczyk T."/>
            <person name="Szatraj K."/>
            <person name="Zielenkiewicz U."/>
            <person name="Pilsyk S."/>
            <person name="Malc E."/>
            <person name="Mieczkowski P."/>
            <person name="Kruszewska J.S."/>
            <person name="Biernat P."/>
            <person name="Pawlowska J."/>
        </authorList>
    </citation>
    <scope>NUCLEOTIDE SEQUENCE [LARGE SCALE GENOMIC DNA]</scope>
    <source>
        <strain evidence="8 9">CBS 142.35</strain>
    </source>
</reference>
<comment type="caution">
    <text evidence="8">The sequence shown here is derived from an EMBL/GenBank/DDBJ whole genome shotgun (WGS) entry which is preliminary data.</text>
</comment>
<keyword evidence="4 6" id="KW-0472">Membrane</keyword>
<dbReference type="PANTHER" id="PTHR28018:SF3">
    <property type="entry name" value="RESPIRATORY SUPERCOMPLEX FACTOR 2, MITOCHONDRIAL"/>
    <property type="match status" value="1"/>
</dbReference>
<evidence type="ECO:0000256" key="3">
    <source>
        <dbReference type="ARBA" id="ARBA00022989"/>
    </source>
</evidence>
<sequence>MTKKGRSRLSKEQQNESEHLARISGLKGAAIGVGIGAVAALMTYRRSPHFRALKLPAQAILPGSAGAAGYLFAADKTATQYANKKLGYIDDDIIRDLESHAPSGDALDTKQKILRSLNKNRWQIIGGSWALSMVGSLGYTFSNRYLTTQQKLVQARMYAQAATIAVLLASAAINVYSGDEDRNDREDEPDEELRAVLNLPHQEKRAIRMPQPASPNEG</sequence>
<name>A0A8H7S7J4_9FUNG</name>
<dbReference type="PANTHER" id="PTHR28018">
    <property type="entry name" value="RESPIRATORY SUPERCOMPLEX FACTOR 2, MITOCHONDRIAL"/>
    <property type="match status" value="1"/>
</dbReference>
<dbReference type="Proteomes" id="UP000646827">
    <property type="component" value="Unassembled WGS sequence"/>
</dbReference>